<comment type="caution">
    <text evidence="2">The sequence shown here is derived from an EMBL/GenBank/DDBJ whole genome shotgun (WGS) entry which is preliminary data.</text>
</comment>
<name>A0A4S5ERS1_9ACTN</name>
<dbReference type="AlphaFoldDB" id="A0A4S5ERS1"/>
<keyword evidence="1" id="KW-0812">Transmembrane</keyword>
<reference evidence="2 3" key="1">
    <citation type="submission" date="2019-04" db="EMBL/GenBank/DDBJ databases">
        <title>Draft genome sequences for three unisolated Alnus-infective Frankia Sp+ strains, AgTrS, AiOr and AvVan, the first sequenced Frankia strains able to sporulate in-planta.</title>
        <authorList>
            <person name="Bethencourt L."/>
            <person name="Vautrin F."/>
            <person name="Taib N."/>
            <person name="Dubost A."/>
            <person name="Castro-Garcia L."/>
            <person name="Imbaud O."/>
            <person name="Abrouk D."/>
            <person name="Fournier P."/>
            <person name="Briolay J."/>
            <person name="Nguyen A."/>
            <person name="Normand P."/>
            <person name="Fernandez M.P."/>
            <person name="Brochier-Armanet C."/>
            <person name="Herrera-Belaroussi A."/>
        </authorList>
    </citation>
    <scope>NUCLEOTIDE SEQUENCE [LARGE SCALE GENOMIC DNA]</scope>
    <source>
        <strain evidence="2 3">AvVan</strain>
    </source>
</reference>
<keyword evidence="1" id="KW-0472">Membrane</keyword>
<evidence type="ECO:0000256" key="1">
    <source>
        <dbReference type="SAM" id="Phobius"/>
    </source>
</evidence>
<evidence type="ECO:0000313" key="3">
    <source>
        <dbReference type="Proteomes" id="UP000305282"/>
    </source>
</evidence>
<gene>
    <name evidence="2" type="ORF">E7Y31_07210</name>
</gene>
<feature type="transmembrane region" description="Helical" evidence="1">
    <location>
        <begin position="91"/>
        <end position="114"/>
    </location>
</feature>
<accession>A0A4S5ERS1</accession>
<feature type="transmembrane region" description="Helical" evidence="1">
    <location>
        <begin position="12"/>
        <end position="36"/>
    </location>
</feature>
<organism evidence="2 3">
    <name type="scientific">Candidatus Frankia alpina</name>
    <dbReference type="NCBI Taxonomy" id="2699483"/>
    <lineage>
        <taxon>Bacteria</taxon>
        <taxon>Bacillati</taxon>
        <taxon>Actinomycetota</taxon>
        <taxon>Actinomycetes</taxon>
        <taxon>Frankiales</taxon>
        <taxon>Frankiaceae</taxon>
        <taxon>Frankia</taxon>
    </lineage>
</organism>
<sequence length="153" mass="15676">MPHPGSFGLLLTLHILLAIFVVGPLTLVCASVPSLLRTGSRTLPILRLAARLVRGFAVASLLIVVTGAGMVHQGSFGSVRSFSDSWLLGSLVLWVVACGICLAVIAPSLSHAIAEIDAGGDARRRLGSITGGAVLSSACWVVVIALMVVKPGA</sequence>
<evidence type="ECO:0000313" key="2">
    <source>
        <dbReference type="EMBL" id="THJ75155.1"/>
    </source>
</evidence>
<dbReference type="RefSeq" id="WP_136447485.1">
    <property type="nucleotide sequence ID" value="NZ_SSXH01000117.1"/>
</dbReference>
<dbReference type="OrthoDB" id="3213160at2"/>
<protein>
    <submittedName>
        <fullName evidence="2">DUF2269 family protein</fullName>
    </submittedName>
</protein>
<keyword evidence="1" id="KW-1133">Transmembrane helix</keyword>
<proteinExistence type="predicted"/>
<keyword evidence="3" id="KW-1185">Reference proteome</keyword>
<feature type="transmembrane region" description="Helical" evidence="1">
    <location>
        <begin position="48"/>
        <end position="71"/>
    </location>
</feature>
<feature type="transmembrane region" description="Helical" evidence="1">
    <location>
        <begin position="126"/>
        <end position="149"/>
    </location>
</feature>
<dbReference type="Proteomes" id="UP000305282">
    <property type="component" value="Unassembled WGS sequence"/>
</dbReference>
<dbReference type="EMBL" id="SSXH01000117">
    <property type="protein sequence ID" value="THJ75155.1"/>
    <property type="molecule type" value="Genomic_DNA"/>
</dbReference>